<sequence length="146" mass="16488">MNKNVLLSGLFTLFTRCLEMSTSTLLAKMGMVNLHVSISCPLYMYNLSLLHTRTLLLIYFLNSFALVAEVIFVITSAAKDVCGKLPTERLFLDKYRSICLTLDEIIWKVRSQIVRLKKTNYDLSSGHDYQNARINVACGNSLSRAA</sequence>
<protein>
    <submittedName>
        <fullName evidence="2">Uncharacterized protein</fullName>
    </submittedName>
</protein>
<organism evidence="2 3">
    <name type="scientific">Gossypium klotzschianum</name>
    <dbReference type="NCBI Taxonomy" id="34286"/>
    <lineage>
        <taxon>Eukaryota</taxon>
        <taxon>Viridiplantae</taxon>
        <taxon>Streptophyta</taxon>
        <taxon>Embryophyta</taxon>
        <taxon>Tracheophyta</taxon>
        <taxon>Spermatophyta</taxon>
        <taxon>Magnoliopsida</taxon>
        <taxon>eudicotyledons</taxon>
        <taxon>Gunneridae</taxon>
        <taxon>Pentapetalae</taxon>
        <taxon>rosids</taxon>
        <taxon>malvids</taxon>
        <taxon>Malvales</taxon>
        <taxon>Malvaceae</taxon>
        <taxon>Malvoideae</taxon>
        <taxon>Gossypium</taxon>
    </lineage>
</organism>
<keyword evidence="1" id="KW-1133">Transmembrane helix</keyword>
<comment type="caution">
    <text evidence="2">The sequence shown here is derived from an EMBL/GenBank/DDBJ whole genome shotgun (WGS) entry which is preliminary data.</text>
</comment>
<evidence type="ECO:0000313" key="2">
    <source>
        <dbReference type="EMBL" id="MBA0640227.1"/>
    </source>
</evidence>
<dbReference type="AlphaFoldDB" id="A0A7J8TPV9"/>
<evidence type="ECO:0000256" key="1">
    <source>
        <dbReference type="SAM" id="Phobius"/>
    </source>
</evidence>
<name>A0A7J8TPV9_9ROSI</name>
<gene>
    <name evidence="2" type="ORF">Goklo_023184</name>
</gene>
<feature type="transmembrane region" description="Helical" evidence="1">
    <location>
        <begin position="51"/>
        <end position="74"/>
    </location>
</feature>
<proteinExistence type="predicted"/>
<accession>A0A7J8TPV9</accession>
<evidence type="ECO:0000313" key="3">
    <source>
        <dbReference type="Proteomes" id="UP000593573"/>
    </source>
</evidence>
<keyword evidence="1" id="KW-0812">Transmembrane</keyword>
<reference evidence="2 3" key="1">
    <citation type="journal article" date="2019" name="Genome Biol. Evol.">
        <title>Insights into the evolution of the New World diploid cottons (Gossypium, subgenus Houzingenia) based on genome sequencing.</title>
        <authorList>
            <person name="Grover C.E."/>
            <person name="Arick M.A. 2nd"/>
            <person name="Thrash A."/>
            <person name="Conover J.L."/>
            <person name="Sanders W.S."/>
            <person name="Peterson D.G."/>
            <person name="Frelichowski J.E."/>
            <person name="Scheffler J.A."/>
            <person name="Scheffler B.E."/>
            <person name="Wendel J.F."/>
        </authorList>
    </citation>
    <scope>NUCLEOTIDE SEQUENCE [LARGE SCALE GENOMIC DNA]</scope>
    <source>
        <strain evidence="2">57</strain>
        <tissue evidence="2">Leaf</tissue>
    </source>
</reference>
<dbReference type="EMBL" id="JABFAB010000001">
    <property type="protein sequence ID" value="MBA0640227.1"/>
    <property type="molecule type" value="Genomic_DNA"/>
</dbReference>
<dbReference type="Proteomes" id="UP000593573">
    <property type="component" value="Unassembled WGS sequence"/>
</dbReference>
<keyword evidence="1" id="KW-0472">Membrane</keyword>
<keyword evidence="3" id="KW-1185">Reference proteome</keyword>